<dbReference type="InterPro" id="IPR051922">
    <property type="entry name" value="Bact_Sporulation_Assoc"/>
</dbReference>
<evidence type="ECO:0000313" key="2">
    <source>
        <dbReference type="Proteomes" id="UP000007488"/>
    </source>
</evidence>
<reference evidence="1 2" key="1">
    <citation type="journal article" date="2011" name="Stand. Genomic Sci.">
        <title>Complete genome sequence of Syntrophobotulus glycolicus type strain (FlGlyR).</title>
        <authorList>
            <person name="Han C."/>
            <person name="Mwirichia R."/>
            <person name="Chertkov O."/>
            <person name="Held B."/>
            <person name="Lapidus A."/>
            <person name="Nolan M."/>
            <person name="Lucas S."/>
            <person name="Hammon N."/>
            <person name="Deshpande S."/>
            <person name="Cheng J.F."/>
            <person name="Tapia R."/>
            <person name="Goodwin L."/>
            <person name="Pitluck S."/>
            <person name="Huntemann M."/>
            <person name="Liolios K."/>
            <person name="Ivanova N."/>
            <person name="Pagani I."/>
            <person name="Mavromatis K."/>
            <person name="Ovchinikova G."/>
            <person name="Pati A."/>
            <person name="Chen A."/>
            <person name="Palaniappan K."/>
            <person name="Land M."/>
            <person name="Hauser L."/>
            <person name="Brambilla E.M."/>
            <person name="Rohde M."/>
            <person name="Spring S."/>
            <person name="Sikorski J."/>
            <person name="Goker M."/>
            <person name="Woyke T."/>
            <person name="Bristow J."/>
            <person name="Eisen J.A."/>
            <person name="Markowitz V."/>
            <person name="Hugenholtz P."/>
            <person name="Kyrpides N.C."/>
            <person name="Klenk H.P."/>
            <person name="Detter J.C."/>
        </authorList>
    </citation>
    <scope>NUCLEOTIDE SEQUENCE [LARGE SCALE GENOMIC DNA]</scope>
    <source>
        <strain evidence="2">DSM 8271 / FlGlyR</strain>
    </source>
</reference>
<dbReference type="InterPro" id="IPR007253">
    <property type="entry name" value="Cell_wall-bd_2"/>
</dbReference>
<dbReference type="Pfam" id="PF04122">
    <property type="entry name" value="CW_binding_2"/>
    <property type="match status" value="3"/>
</dbReference>
<proteinExistence type="predicted"/>
<gene>
    <name evidence="1" type="ordered locus">Sgly_2780</name>
</gene>
<reference evidence="2" key="2">
    <citation type="submission" date="2011-02" db="EMBL/GenBank/DDBJ databases">
        <title>The complete genome of Syntrophobotulus glycolicus DSM 8271.</title>
        <authorList>
            <person name="Lucas S."/>
            <person name="Copeland A."/>
            <person name="Lapidus A."/>
            <person name="Bruce D."/>
            <person name="Goodwin L."/>
            <person name="Pitluck S."/>
            <person name="Kyrpides N."/>
            <person name="Mavromatis K."/>
            <person name="Pagani I."/>
            <person name="Ivanova N."/>
            <person name="Mikhailova N."/>
            <person name="Chertkov O."/>
            <person name="Held B."/>
            <person name="Detter J.C."/>
            <person name="Tapia R."/>
            <person name="Han C."/>
            <person name="Land M."/>
            <person name="Hauser L."/>
            <person name="Markowitz V."/>
            <person name="Cheng J.-F."/>
            <person name="Hugenholtz P."/>
            <person name="Woyke T."/>
            <person name="Wu D."/>
            <person name="Spring S."/>
            <person name="Schroeder M."/>
            <person name="Brambilla E."/>
            <person name="Klenk H.-P."/>
            <person name="Eisen J.A."/>
        </authorList>
    </citation>
    <scope>NUCLEOTIDE SEQUENCE [LARGE SCALE GENOMIC DNA]</scope>
    <source>
        <strain evidence="2">DSM 8271 / FlGlyR</strain>
    </source>
</reference>
<dbReference type="STRING" id="645991.Sgly_2780"/>
<dbReference type="Proteomes" id="UP000007488">
    <property type="component" value="Chromosome"/>
</dbReference>
<accession>F0SXZ0</accession>
<dbReference type="Gene3D" id="3.40.50.12090">
    <property type="match status" value="3"/>
</dbReference>
<organism evidence="1 2">
    <name type="scientific">Syntrophobotulus glycolicus (strain DSM 8271 / FlGlyR)</name>
    <dbReference type="NCBI Taxonomy" id="645991"/>
    <lineage>
        <taxon>Bacteria</taxon>
        <taxon>Bacillati</taxon>
        <taxon>Bacillota</taxon>
        <taxon>Clostridia</taxon>
        <taxon>Eubacteriales</taxon>
        <taxon>Desulfitobacteriaceae</taxon>
        <taxon>Syntrophobotulus</taxon>
    </lineage>
</organism>
<dbReference type="OrthoDB" id="1935856at2"/>
<dbReference type="KEGG" id="sgy:Sgly_2780"/>
<keyword evidence="2" id="KW-1185">Reference proteome</keyword>
<dbReference type="eggNOG" id="COG2247">
    <property type="taxonomic scope" value="Bacteria"/>
</dbReference>
<evidence type="ECO:0000313" key="1">
    <source>
        <dbReference type="EMBL" id="ADY57051.1"/>
    </source>
</evidence>
<protein>
    <submittedName>
        <fullName evidence="1">Cell wall binding repeat 2-containing protein</fullName>
    </submittedName>
</protein>
<name>F0SXZ0_SYNGF</name>
<dbReference type="PANTHER" id="PTHR30032">
    <property type="entry name" value="N-ACETYLMURAMOYL-L-ALANINE AMIDASE-RELATED"/>
    <property type="match status" value="1"/>
</dbReference>
<dbReference type="AlphaFoldDB" id="F0SXZ0"/>
<sequence>MIKKHLRNVFSVFTIFLVVLQFSFLFVITSADHQAQAATEQKSYTNQRLAGEERIGTSLAIASEYNAGTVRNVILSTAYNFPDALAGSVLAKKLDAPILFIGNTSGANEQVFHYLENHLDPGGNIYILGGQSVISDEIISSIQALGYQNFVRLGGSDRIQTDLKILDKLDVTEGTPVVIVTQNDFPDALSISSIAALNGYPILLTGQNTIDSGILKAIRSIKPDQIFIVGGTGVVSGDIENQLKSYTPAVVRISGTNRFETSLAINNYFNQDTDSAVIASGYYFADALAGSALAAKLNAPIVLLDHNNIEKQKEFLDSSKITNLYILGGRGVISESTAANLSKTASSSEKQVFSGWLGDSDCSPEKADPTAMSNQCLKCPKCVASGYGISVKQGDGTYVYYKFDENGHKLAQDIVANATSLKVPAIKAEGVLTGERVSIGGKDYPVLNVFSIIAIEAAGTEQAFTGYIIDEDCFAAMPDDPGSDTITCLRMAPCAASGYGIAVAQDDGAYQFYYLDGAFAPQASGGQEKAAALLKNTLKKDHVSIKITGTLKGDHKVSPSDGISYPVITVSSLVEN</sequence>
<dbReference type="RefSeq" id="WP_013625871.1">
    <property type="nucleotide sequence ID" value="NC_015172.1"/>
</dbReference>
<dbReference type="EMBL" id="CP002547">
    <property type="protein sequence ID" value="ADY57051.1"/>
    <property type="molecule type" value="Genomic_DNA"/>
</dbReference>
<dbReference type="PANTHER" id="PTHR30032:SF8">
    <property type="entry name" value="GERMINATION-SPECIFIC N-ACETYLMURAMOYL-L-ALANINE AMIDASE"/>
    <property type="match status" value="1"/>
</dbReference>
<dbReference type="HOGENOM" id="CLU_473212_0_0_9"/>